<organism evidence="1 2">
    <name type="scientific">Hydnum rufescens UP504</name>
    <dbReference type="NCBI Taxonomy" id="1448309"/>
    <lineage>
        <taxon>Eukaryota</taxon>
        <taxon>Fungi</taxon>
        <taxon>Dikarya</taxon>
        <taxon>Basidiomycota</taxon>
        <taxon>Agaricomycotina</taxon>
        <taxon>Agaricomycetes</taxon>
        <taxon>Cantharellales</taxon>
        <taxon>Hydnaceae</taxon>
        <taxon>Hydnum</taxon>
    </lineage>
</organism>
<keyword evidence="2" id="KW-1185">Reference proteome</keyword>
<comment type="caution">
    <text evidence="1">The sequence shown here is derived from an EMBL/GenBank/DDBJ whole genome shotgun (WGS) entry which is preliminary data.</text>
</comment>
<accession>A0A9P6AYY1</accession>
<reference evidence="1" key="1">
    <citation type="journal article" date="2020" name="Nat. Commun.">
        <title>Large-scale genome sequencing of mycorrhizal fungi provides insights into the early evolution of symbiotic traits.</title>
        <authorList>
            <person name="Miyauchi S."/>
            <person name="Kiss E."/>
            <person name="Kuo A."/>
            <person name="Drula E."/>
            <person name="Kohler A."/>
            <person name="Sanchez-Garcia M."/>
            <person name="Morin E."/>
            <person name="Andreopoulos B."/>
            <person name="Barry K.W."/>
            <person name="Bonito G."/>
            <person name="Buee M."/>
            <person name="Carver A."/>
            <person name="Chen C."/>
            <person name="Cichocki N."/>
            <person name="Clum A."/>
            <person name="Culley D."/>
            <person name="Crous P.W."/>
            <person name="Fauchery L."/>
            <person name="Girlanda M."/>
            <person name="Hayes R.D."/>
            <person name="Keri Z."/>
            <person name="LaButti K."/>
            <person name="Lipzen A."/>
            <person name="Lombard V."/>
            <person name="Magnuson J."/>
            <person name="Maillard F."/>
            <person name="Murat C."/>
            <person name="Nolan M."/>
            <person name="Ohm R.A."/>
            <person name="Pangilinan J."/>
            <person name="Pereira M.F."/>
            <person name="Perotto S."/>
            <person name="Peter M."/>
            <person name="Pfister S."/>
            <person name="Riley R."/>
            <person name="Sitrit Y."/>
            <person name="Stielow J.B."/>
            <person name="Szollosi G."/>
            <person name="Zifcakova L."/>
            <person name="Stursova M."/>
            <person name="Spatafora J.W."/>
            <person name="Tedersoo L."/>
            <person name="Vaario L.M."/>
            <person name="Yamada A."/>
            <person name="Yan M."/>
            <person name="Wang P."/>
            <person name="Xu J."/>
            <person name="Bruns T."/>
            <person name="Baldrian P."/>
            <person name="Vilgalys R."/>
            <person name="Dunand C."/>
            <person name="Henrissat B."/>
            <person name="Grigoriev I.V."/>
            <person name="Hibbett D."/>
            <person name="Nagy L.G."/>
            <person name="Martin F.M."/>
        </authorList>
    </citation>
    <scope>NUCLEOTIDE SEQUENCE</scope>
    <source>
        <strain evidence="1">UP504</strain>
    </source>
</reference>
<dbReference type="EMBL" id="MU128974">
    <property type="protein sequence ID" value="KAF9513346.1"/>
    <property type="molecule type" value="Genomic_DNA"/>
</dbReference>
<gene>
    <name evidence="1" type="ORF">BS47DRAFT_1362539</name>
</gene>
<dbReference type="OrthoDB" id="3149508at2759"/>
<dbReference type="AlphaFoldDB" id="A0A9P6AYY1"/>
<sequence length="175" mass="19602">MLIPVSPSKGRVPPDTVFDEDIEPGLLDVGQDEGPLRAVHYIQAPHHKCYQAVDEPLKTWIPYWDAFLDALLWHEGRGDGLQVLGCPACNIPGESGCCLRWHARLPFHRVKEWQGLHFEAVALADLGLCVQLNHVSNKQDSVQSKVSTIHFYQALEQETSNMGLVNIKSCYTAFL</sequence>
<evidence type="ECO:0000313" key="1">
    <source>
        <dbReference type="EMBL" id="KAF9513346.1"/>
    </source>
</evidence>
<name>A0A9P6AYY1_9AGAM</name>
<evidence type="ECO:0000313" key="2">
    <source>
        <dbReference type="Proteomes" id="UP000886523"/>
    </source>
</evidence>
<dbReference type="Proteomes" id="UP000886523">
    <property type="component" value="Unassembled WGS sequence"/>
</dbReference>
<proteinExistence type="predicted"/>
<protein>
    <submittedName>
        <fullName evidence="1">Uncharacterized protein</fullName>
    </submittedName>
</protein>